<evidence type="ECO:0000313" key="2">
    <source>
        <dbReference type="EMBL" id="KAK0529543.1"/>
    </source>
</evidence>
<gene>
    <name evidence="2" type="ORF">OC842_004207</name>
</gene>
<protein>
    <recommendedName>
        <fullName evidence="1">General stress protein FMN-binding split barrel domain-containing protein</fullName>
    </recommendedName>
</protein>
<dbReference type="AlphaFoldDB" id="A0AAN6GEU3"/>
<dbReference type="PANTHER" id="PTHR34818:SF1">
    <property type="entry name" value="PROTEIN BLI-3"/>
    <property type="match status" value="1"/>
</dbReference>
<comment type="caution">
    <text evidence="2">The sequence shown here is derived from an EMBL/GenBank/DDBJ whole genome shotgun (WGS) entry which is preliminary data.</text>
</comment>
<proteinExistence type="predicted"/>
<keyword evidence="3" id="KW-1185">Reference proteome</keyword>
<dbReference type="Pfam" id="PF16242">
    <property type="entry name" value="Pyrid_ox_like"/>
    <property type="match status" value="1"/>
</dbReference>
<sequence>MTDPTVQKAQGNAAKLSPQEKLEAALEIIKDIKTAMLTSRAADGKLSSRAMQPTDISTLGTQITFWANADSGKTDDIEHDPNVNISFLDPKHADWVSVSGKVNINRDLEKKKHLWSSSVAAWFDKGHKPEHTGKHDDPRAILLEVQVESIRAFKAHGKLKFLAETAKAAVSGEAAAGGQLIDISADELALARRV</sequence>
<feature type="domain" description="General stress protein FMN-binding split barrel" evidence="1">
    <location>
        <begin position="23"/>
        <end position="174"/>
    </location>
</feature>
<dbReference type="PANTHER" id="PTHR34818">
    <property type="entry name" value="PROTEIN BLI-3"/>
    <property type="match status" value="1"/>
</dbReference>
<organism evidence="2 3">
    <name type="scientific">Tilletia horrida</name>
    <dbReference type="NCBI Taxonomy" id="155126"/>
    <lineage>
        <taxon>Eukaryota</taxon>
        <taxon>Fungi</taxon>
        <taxon>Dikarya</taxon>
        <taxon>Basidiomycota</taxon>
        <taxon>Ustilaginomycotina</taxon>
        <taxon>Exobasidiomycetes</taxon>
        <taxon>Tilletiales</taxon>
        <taxon>Tilletiaceae</taxon>
        <taxon>Tilletia</taxon>
    </lineage>
</organism>
<accession>A0AAN6GEU3</accession>
<dbReference type="Gene3D" id="2.30.110.10">
    <property type="entry name" value="Electron Transport, Fmn-binding Protein, Chain A"/>
    <property type="match status" value="1"/>
</dbReference>
<name>A0AAN6GEU3_9BASI</name>
<dbReference type="Proteomes" id="UP001176521">
    <property type="component" value="Unassembled WGS sequence"/>
</dbReference>
<dbReference type="SUPFAM" id="SSF50475">
    <property type="entry name" value="FMN-binding split barrel"/>
    <property type="match status" value="1"/>
</dbReference>
<dbReference type="EMBL" id="JAPDMQ010000240">
    <property type="protein sequence ID" value="KAK0529543.1"/>
    <property type="molecule type" value="Genomic_DNA"/>
</dbReference>
<dbReference type="InterPro" id="IPR052917">
    <property type="entry name" value="Stress-Dev_Protein"/>
</dbReference>
<dbReference type="InterPro" id="IPR012349">
    <property type="entry name" value="Split_barrel_FMN-bd"/>
</dbReference>
<evidence type="ECO:0000259" key="1">
    <source>
        <dbReference type="Pfam" id="PF16242"/>
    </source>
</evidence>
<evidence type="ECO:0000313" key="3">
    <source>
        <dbReference type="Proteomes" id="UP001176521"/>
    </source>
</evidence>
<dbReference type="InterPro" id="IPR038725">
    <property type="entry name" value="YdaG_split_barrel_FMN-bd"/>
</dbReference>
<reference evidence="2" key="1">
    <citation type="journal article" date="2023" name="PhytoFront">
        <title>Draft Genome Resources of Seven Strains of Tilletia horrida, Causal Agent of Kernel Smut of Rice.</title>
        <authorList>
            <person name="Khanal S."/>
            <person name="Antony Babu S."/>
            <person name="Zhou X.G."/>
        </authorList>
    </citation>
    <scope>NUCLEOTIDE SEQUENCE</scope>
    <source>
        <strain evidence="2">TX3</strain>
    </source>
</reference>